<dbReference type="FunFam" id="3.40.640.10:FF:000046">
    <property type="entry name" value="Cystathionine gamma-lyase"/>
    <property type="match status" value="1"/>
</dbReference>
<dbReference type="AlphaFoldDB" id="A0A5N7MMP1"/>
<dbReference type="OrthoDB" id="7316598at2"/>
<dbReference type="PIRSF" id="PIRSF001434">
    <property type="entry name" value="CGS"/>
    <property type="match status" value="1"/>
</dbReference>
<evidence type="ECO:0000256" key="2">
    <source>
        <dbReference type="ARBA" id="ARBA00022898"/>
    </source>
</evidence>
<dbReference type="InterPro" id="IPR054542">
    <property type="entry name" value="Cys_met_metab_PP"/>
</dbReference>
<dbReference type="GO" id="GO:0030170">
    <property type="term" value="F:pyridoxal phosphate binding"/>
    <property type="evidence" value="ECO:0007669"/>
    <property type="project" value="InterPro"/>
</dbReference>
<organism evidence="5 6">
    <name type="scientific">Microvirga tunisiensis</name>
    <dbReference type="NCBI Taxonomy" id="2108360"/>
    <lineage>
        <taxon>Bacteria</taxon>
        <taxon>Pseudomonadati</taxon>
        <taxon>Pseudomonadota</taxon>
        <taxon>Alphaproteobacteria</taxon>
        <taxon>Hyphomicrobiales</taxon>
        <taxon>Methylobacteriaceae</taxon>
        <taxon>Microvirga</taxon>
    </lineage>
</organism>
<comment type="similarity">
    <text evidence="4">Belongs to the trans-sulfuration enzymes family.</text>
</comment>
<accession>A0A5N7MMP1</accession>
<evidence type="ECO:0000313" key="5">
    <source>
        <dbReference type="EMBL" id="MPR27394.1"/>
    </source>
</evidence>
<keyword evidence="6" id="KW-1185">Reference proteome</keyword>
<dbReference type="Gene3D" id="3.90.1150.10">
    <property type="entry name" value="Aspartate Aminotransferase, domain 1"/>
    <property type="match status" value="1"/>
</dbReference>
<proteinExistence type="inferred from homology"/>
<dbReference type="GO" id="GO:0019346">
    <property type="term" value="P:transsulfuration"/>
    <property type="evidence" value="ECO:0007669"/>
    <property type="project" value="InterPro"/>
</dbReference>
<dbReference type="PROSITE" id="PS00868">
    <property type="entry name" value="CYS_MET_METAB_PP"/>
    <property type="match status" value="1"/>
</dbReference>
<dbReference type="PANTHER" id="PTHR11808:SF86">
    <property type="entry name" value="METHIONINE GAMMA-LYASE"/>
    <property type="match status" value="1"/>
</dbReference>
<dbReference type="EMBL" id="VOSK01000087">
    <property type="protein sequence ID" value="MPR27394.1"/>
    <property type="molecule type" value="Genomic_DNA"/>
</dbReference>
<dbReference type="PANTHER" id="PTHR11808">
    <property type="entry name" value="TRANS-SULFURATION ENZYME FAMILY MEMBER"/>
    <property type="match status" value="1"/>
</dbReference>
<evidence type="ECO:0000256" key="3">
    <source>
        <dbReference type="PIRSR" id="PIRSR001434-2"/>
    </source>
</evidence>
<evidence type="ECO:0000313" key="6">
    <source>
        <dbReference type="Proteomes" id="UP000403266"/>
    </source>
</evidence>
<sequence length="428" mass="45881">MAYNRYHKDRIGNHKLKPETLMLGYGYDPTLSEGAVKPPVFLTSTFVFNSAEHGKEFFDYVAGRREPPQGETAGLVYSRFNHPNSEIVEDRLAIFEEAEAGLLFSSGMSAIATTILAFARPGDVILHSQPLYGGTETLIAKTLANMNIGAVGFGDGVDEAGIRAAAKEAQGKGRVSVIMVETPSNPLNTLVDIALMRTIADEIGEAQGHRPVIVCDNTLLGPLFQKPLKDGADVSVYSLTKYVGGHSDLIAGAALGSKELMKTVRLLRSAIGTQLDPHSCWMLGRSLETLALRMSAANRNAEIVAQFLHEHPSIVKVHHLAYLPEGSRAKEVYEAQSDAPGSTFSFDVKGGEPEAFRVLNALQVFKLAVSLGGTESLISHPASTTHSGVPKATRDRLGVSDATIRVSIGIEHPDDLVADLAQALATLD</sequence>
<dbReference type="InterPro" id="IPR015424">
    <property type="entry name" value="PyrdxlP-dep_Trfase"/>
</dbReference>
<dbReference type="CDD" id="cd00614">
    <property type="entry name" value="CGS_like"/>
    <property type="match status" value="1"/>
</dbReference>
<dbReference type="GO" id="GO:0005737">
    <property type="term" value="C:cytoplasm"/>
    <property type="evidence" value="ECO:0007669"/>
    <property type="project" value="TreeGrafter"/>
</dbReference>
<keyword evidence="2 3" id="KW-0663">Pyridoxal phosphate</keyword>
<dbReference type="InterPro" id="IPR015421">
    <property type="entry name" value="PyrdxlP-dep_Trfase_major"/>
</dbReference>
<protein>
    <submittedName>
        <fullName evidence="5">Cystathionine gamma-synthase family protein</fullName>
    </submittedName>
</protein>
<evidence type="ECO:0000256" key="1">
    <source>
        <dbReference type="ARBA" id="ARBA00001933"/>
    </source>
</evidence>
<dbReference type="Gene3D" id="3.40.640.10">
    <property type="entry name" value="Type I PLP-dependent aspartate aminotransferase-like (Major domain)"/>
    <property type="match status" value="1"/>
</dbReference>
<comment type="cofactor">
    <cofactor evidence="1 4">
        <name>pyridoxal 5'-phosphate</name>
        <dbReference type="ChEBI" id="CHEBI:597326"/>
    </cofactor>
</comment>
<dbReference type="GO" id="GO:0016846">
    <property type="term" value="F:carbon-sulfur lyase activity"/>
    <property type="evidence" value="ECO:0007669"/>
    <property type="project" value="TreeGrafter"/>
</dbReference>
<gene>
    <name evidence="5" type="ORF">FS320_19900</name>
</gene>
<dbReference type="Proteomes" id="UP000403266">
    <property type="component" value="Unassembled WGS sequence"/>
</dbReference>
<reference evidence="5 6" key="1">
    <citation type="journal article" date="2019" name="Syst. Appl. Microbiol.">
        <title>Microvirga tunisiensis sp. nov., a root nodule symbiotic bacterium isolated from Lupinus micranthus and L. luteus grown in Northern Tunisia.</title>
        <authorList>
            <person name="Msaddak A."/>
            <person name="Rejili M."/>
            <person name="Duran D."/>
            <person name="Mars M."/>
            <person name="Palacios J.M."/>
            <person name="Ruiz-Argueso T."/>
            <person name="Rey L."/>
            <person name="Imperial J."/>
        </authorList>
    </citation>
    <scope>NUCLEOTIDE SEQUENCE [LARGE SCALE GENOMIC DNA]</scope>
    <source>
        <strain evidence="5 6">Lmie10</strain>
    </source>
</reference>
<evidence type="ECO:0000256" key="4">
    <source>
        <dbReference type="RuleBase" id="RU362118"/>
    </source>
</evidence>
<name>A0A5N7MMP1_9HYPH</name>
<dbReference type="Pfam" id="PF01053">
    <property type="entry name" value="Cys_Met_Meta_PP"/>
    <property type="match status" value="1"/>
</dbReference>
<dbReference type="NCBIfam" id="NF005455">
    <property type="entry name" value="PRK07049.1"/>
    <property type="match status" value="1"/>
</dbReference>
<dbReference type="InterPro" id="IPR015422">
    <property type="entry name" value="PyrdxlP-dep_Trfase_small"/>
</dbReference>
<comment type="caution">
    <text evidence="5">The sequence shown here is derived from an EMBL/GenBank/DDBJ whole genome shotgun (WGS) entry which is preliminary data.</text>
</comment>
<dbReference type="SUPFAM" id="SSF53383">
    <property type="entry name" value="PLP-dependent transferases"/>
    <property type="match status" value="1"/>
</dbReference>
<dbReference type="InterPro" id="IPR000277">
    <property type="entry name" value="Cys/Met-Metab_PyrdxlP-dep_enz"/>
</dbReference>
<dbReference type="RefSeq" id="WP_152713626.1">
    <property type="nucleotide sequence ID" value="NZ_VOSJ01000088.1"/>
</dbReference>
<feature type="modified residue" description="N6-(pyridoxal phosphate)lysine" evidence="3">
    <location>
        <position position="241"/>
    </location>
</feature>